<feature type="signal peptide" evidence="2">
    <location>
        <begin position="1"/>
        <end position="20"/>
    </location>
</feature>
<accession>A0A0B7NAQ6</accession>
<organism evidence="3 4">
    <name type="scientific">Parasitella parasitica</name>
    <dbReference type="NCBI Taxonomy" id="35722"/>
    <lineage>
        <taxon>Eukaryota</taxon>
        <taxon>Fungi</taxon>
        <taxon>Fungi incertae sedis</taxon>
        <taxon>Mucoromycota</taxon>
        <taxon>Mucoromycotina</taxon>
        <taxon>Mucoromycetes</taxon>
        <taxon>Mucorales</taxon>
        <taxon>Mucorineae</taxon>
        <taxon>Mucoraceae</taxon>
        <taxon>Parasitella</taxon>
    </lineage>
</organism>
<dbReference type="Proteomes" id="UP000054107">
    <property type="component" value="Unassembled WGS sequence"/>
</dbReference>
<dbReference type="OrthoDB" id="2212653at2759"/>
<evidence type="ECO:0000313" key="3">
    <source>
        <dbReference type="EMBL" id="CEP15585.1"/>
    </source>
</evidence>
<sequence>MRSSIFSALFIASAVSTTLCAPTASSALAESFSAVSEAQQAEASVDPRIARWARMKVALPDGLFPEDKIVLEEQLQVVPMIMVDDLPQPTASSRKLIDKHQRIDIEPAYKHMSLMRGDDDLESSNFVEVTPLAPEIQQDFKQKQKASFSNVEQGTFVVGGRRYRKYLGVSDNGESQIIDLPTPANTPDLNVGEQEETQGSLQAKKIVGLDKQGRMRYVDIPFYNRGGYN</sequence>
<dbReference type="EMBL" id="LN732581">
    <property type="protein sequence ID" value="CEP15585.1"/>
    <property type="molecule type" value="Genomic_DNA"/>
</dbReference>
<keyword evidence="4" id="KW-1185">Reference proteome</keyword>
<evidence type="ECO:0000256" key="1">
    <source>
        <dbReference type="SAM" id="MobiDB-lite"/>
    </source>
</evidence>
<evidence type="ECO:0000313" key="4">
    <source>
        <dbReference type="Proteomes" id="UP000054107"/>
    </source>
</evidence>
<protein>
    <submittedName>
        <fullName evidence="3">Uncharacterized protein</fullName>
    </submittedName>
</protein>
<reference evidence="3 4" key="1">
    <citation type="submission" date="2014-09" db="EMBL/GenBank/DDBJ databases">
        <authorList>
            <person name="Ellenberger Sabrina"/>
        </authorList>
    </citation>
    <scope>NUCLEOTIDE SEQUENCE [LARGE SCALE GENOMIC DNA]</scope>
    <source>
        <strain evidence="3 4">CBS 412.66</strain>
    </source>
</reference>
<feature type="chain" id="PRO_5002137926" evidence="2">
    <location>
        <begin position="21"/>
        <end position="229"/>
    </location>
</feature>
<keyword evidence="2" id="KW-0732">Signal</keyword>
<dbReference type="AlphaFoldDB" id="A0A0B7NAQ6"/>
<proteinExistence type="predicted"/>
<feature type="region of interest" description="Disordered" evidence="1">
    <location>
        <begin position="177"/>
        <end position="197"/>
    </location>
</feature>
<evidence type="ECO:0000256" key="2">
    <source>
        <dbReference type="SAM" id="SignalP"/>
    </source>
</evidence>
<name>A0A0B7NAQ6_9FUNG</name>
<gene>
    <name evidence="3" type="primary">PARPA_09820.1 scaffold 39042</name>
</gene>